<keyword evidence="9" id="KW-0624">Polysaccharide degradation</keyword>
<evidence type="ECO:0000256" key="6">
    <source>
        <dbReference type="ARBA" id="ARBA00023001"/>
    </source>
</evidence>
<dbReference type="AlphaFoldDB" id="A0A8J2WII6"/>
<dbReference type="OrthoDB" id="412382at2759"/>
<feature type="chain" id="PRO_5035243204" description="cellulose 1,4-beta-cellobiosidase (non-reducing end)" evidence="10">
    <location>
        <begin position="26"/>
        <end position="327"/>
    </location>
</feature>
<evidence type="ECO:0000256" key="1">
    <source>
        <dbReference type="ARBA" id="ARBA00001641"/>
    </source>
</evidence>
<dbReference type="SUPFAM" id="SSF49899">
    <property type="entry name" value="Concanavalin A-like lectins/glucanases"/>
    <property type="match status" value="1"/>
</dbReference>
<comment type="similarity">
    <text evidence="2">Belongs to the glycosyl hydrolase 7 (cellulase C) family.</text>
</comment>
<gene>
    <name evidence="11" type="ORF">DGAL_LOCUS5529</name>
</gene>
<evidence type="ECO:0000313" key="12">
    <source>
        <dbReference type="Proteomes" id="UP000789390"/>
    </source>
</evidence>
<evidence type="ECO:0000256" key="7">
    <source>
        <dbReference type="ARBA" id="ARBA00023277"/>
    </source>
</evidence>
<keyword evidence="12" id="KW-1185">Reference proteome</keyword>
<evidence type="ECO:0000256" key="2">
    <source>
        <dbReference type="ARBA" id="ARBA00006044"/>
    </source>
</evidence>
<organism evidence="11 12">
    <name type="scientific">Daphnia galeata</name>
    <dbReference type="NCBI Taxonomy" id="27404"/>
    <lineage>
        <taxon>Eukaryota</taxon>
        <taxon>Metazoa</taxon>
        <taxon>Ecdysozoa</taxon>
        <taxon>Arthropoda</taxon>
        <taxon>Crustacea</taxon>
        <taxon>Branchiopoda</taxon>
        <taxon>Diplostraca</taxon>
        <taxon>Cladocera</taxon>
        <taxon>Anomopoda</taxon>
        <taxon>Daphniidae</taxon>
        <taxon>Daphnia</taxon>
    </lineage>
</organism>
<dbReference type="InterPro" id="IPR013320">
    <property type="entry name" value="ConA-like_dom_sf"/>
</dbReference>
<keyword evidence="4 10" id="KW-0732">Signal</keyword>
<comment type="caution">
    <text evidence="11">The sequence shown here is derived from an EMBL/GenBank/DDBJ whole genome shotgun (WGS) entry which is preliminary data.</text>
</comment>
<keyword evidence="7" id="KW-0119">Carbohydrate metabolism</keyword>
<evidence type="ECO:0000256" key="5">
    <source>
        <dbReference type="ARBA" id="ARBA00022801"/>
    </source>
</evidence>
<keyword evidence="5" id="KW-0378">Hydrolase</keyword>
<evidence type="ECO:0000256" key="3">
    <source>
        <dbReference type="ARBA" id="ARBA00012561"/>
    </source>
</evidence>
<feature type="signal peptide" evidence="10">
    <location>
        <begin position="1"/>
        <end position="25"/>
    </location>
</feature>
<evidence type="ECO:0000256" key="10">
    <source>
        <dbReference type="SAM" id="SignalP"/>
    </source>
</evidence>
<dbReference type="EC" id="3.2.1.91" evidence="3"/>
<dbReference type="Pfam" id="PF00840">
    <property type="entry name" value="Glyco_hydro_7"/>
    <property type="match status" value="1"/>
</dbReference>
<evidence type="ECO:0000313" key="11">
    <source>
        <dbReference type="EMBL" id="CAH0102996.1"/>
    </source>
</evidence>
<evidence type="ECO:0000256" key="8">
    <source>
        <dbReference type="ARBA" id="ARBA00023295"/>
    </source>
</evidence>
<evidence type="ECO:0000256" key="9">
    <source>
        <dbReference type="ARBA" id="ARBA00023326"/>
    </source>
</evidence>
<accession>A0A8J2WII6</accession>
<proteinExistence type="inferred from homology"/>
<sequence>MSKYFNGSLFLITILIFVNIVPSESDDTDENSVVEDRTTGALDFIVQTCTNYCNCQNLTTGLVVDNNWRGVYYNLCYDPKKCDKIPTVSEYQNLFGLTVSPSKTSLTLKYVPTAPGPRIYLTTGPGTDSYQMVYLLNREISFDVDLSTVGCGLNAAFFFVGMDADGGKAKFESNSLTTLLATHTCKAANNCDSTGCGFMPYPLGNKNFYGRGSSYSVDTTKPFTVTTRFVTVDGKDTGNLKEIQRIYKQNGKTIPNPTVAGNFNSISDAFCSYTGQNNLGGISASMTQGLKNGMVLTMGLWGDLKNPNFMGCGWTNHRMVLAPFTPI</sequence>
<comment type="catalytic activity">
    <reaction evidence="1">
        <text>Hydrolysis of (1-&gt;4)-beta-D-glucosidic linkages in cellulose and cellotetraose, releasing cellobiose from the non-reducing ends of the chains.</text>
        <dbReference type="EC" id="3.2.1.91"/>
    </reaction>
</comment>
<reference evidence="11" key="1">
    <citation type="submission" date="2021-11" db="EMBL/GenBank/DDBJ databases">
        <authorList>
            <person name="Schell T."/>
        </authorList>
    </citation>
    <scope>NUCLEOTIDE SEQUENCE</scope>
    <source>
        <strain evidence="11">M5</strain>
    </source>
</reference>
<protein>
    <recommendedName>
        <fullName evidence="3">cellulose 1,4-beta-cellobiosidase (non-reducing end)</fullName>
        <ecNumber evidence="3">3.2.1.91</ecNumber>
    </recommendedName>
</protein>
<name>A0A8J2WII6_9CRUS</name>
<dbReference type="PANTHER" id="PTHR33753:SF2">
    <property type="entry name" value="GLYCOSIDE HYDROLASE FAMILY 7 PROTEIN"/>
    <property type="match status" value="1"/>
</dbReference>
<dbReference type="EMBL" id="CAKKLH010000101">
    <property type="protein sequence ID" value="CAH0102996.1"/>
    <property type="molecule type" value="Genomic_DNA"/>
</dbReference>
<dbReference type="Proteomes" id="UP000789390">
    <property type="component" value="Unassembled WGS sequence"/>
</dbReference>
<dbReference type="Gene3D" id="2.70.100.10">
    <property type="entry name" value="Glycoside hydrolase, family 7, domain"/>
    <property type="match status" value="2"/>
</dbReference>
<dbReference type="GO" id="GO:0016162">
    <property type="term" value="F:cellulose 1,4-beta-cellobiosidase activity"/>
    <property type="evidence" value="ECO:0007669"/>
    <property type="project" value="UniProtKB-EC"/>
</dbReference>
<dbReference type="InterPro" id="IPR037019">
    <property type="entry name" value="Glyco_hydro_7_sf"/>
</dbReference>
<keyword evidence="6" id="KW-0136">Cellulose degradation</keyword>
<keyword evidence="8" id="KW-0326">Glycosidase</keyword>
<dbReference type="PANTHER" id="PTHR33753">
    <property type="entry name" value="1,4-BETA-D-GLUCAN CELLOBIOHYDROLASE B"/>
    <property type="match status" value="1"/>
</dbReference>
<evidence type="ECO:0000256" key="4">
    <source>
        <dbReference type="ARBA" id="ARBA00022729"/>
    </source>
</evidence>
<dbReference type="InterPro" id="IPR001722">
    <property type="entry name" value="Glyco_hydro_7"/>
</dbReference>
<dbReference type="GO" id="GO:0030245">
    <property type="term" value="P:cellulose catabolic process"/>
    <property type="evidence" value="ECO:0007669"/>
    <property type="project" value="UniProtKB-KW"/>
</dbReference>